<dbReference type="GO" id="GO:0019752">
    <property type="term" value="P:carboxylic acid metabolic process"/>
    <property type="evidence" value="ECO:0007669"/>
    <property type="project" value="UniProtKB-UniRule"/>
</dbReference>
<accession>A0A1D8D4E5</accession>
<dbReference type="AlphaFoldDB" id="A0A1D8D4E5"/>
<dbReference type="PROSITE" id="PS50991">
    <property type="entry name" value="PYR_CT"/>
    <property type="match status" value="1"/>
</dbReference>
<dbReference type="NCBIfam" id="TIGR02660">
    <property type="entry name" value="nifV_homocitr"/>
    <property type="match status" value="1"/>
</dbReference>
<evidence type="ECO:0000256" key="3">
    <source>
        <dbReference type="RuleBase" id="RU003523"/>
    </source>
</evidence>
<dbReference type="InterPro" id="IPR002034">
    <property type="entry name" value="AIPM/Hcit_synth_CS"/>
</dbReference>
<evidence type="ECO:0000256" key="2">
    <source>
        <dbReference type="ARBA" id="ARBA00022679"/>
    </source>
</evidence>
<dbReference type="RefSeq" id="WP_069808948.1">
    <property type="nucleotide sequence ID" value="NZ_CP017305.1"/>
</dbReference>
<gene>
    <name evidence="6" type="ORF">BIU88_03135</name>
</gene>
<dbReference type="GO" id="GO:0009399">
    <property type="term" value="P:nitrogen fixation"/>
    <property type="evidence" value="ECO:0007669"/>
    <property type="project" value="UniProtKB-UniRule"/>
</dbReference>
<dbReference type="PANTHER" id="PTHR42880:SF1">
    <property type="entry name" value="ISOPROPYLMALATE_HOMOCITRATE_CITRAMALATE SYNTHASE FAMILY PROTEIN"/>
    <property type="match status" value="1"/>
</dbReference>
<dbReference type="Gene3D" id="1.10.238.260">
    <property type="match status" value="1"/>
</dbReference>
<keyword evidence="2 3" id="KW-0808">Transferase</keyword>
<evidence type="ECO:0000256" key="4">
    <source>
        <dbReference type="RuleBase" id="RU367143"/>
    </source>
</evidence>
<dbReference type="KEGG" id="clz:BIU88_03135"/>
<dbReference type="InterPro" id="IPR013477">
    <property type="entry name" value="NifV/FrbC"/>
</dbReference>
<comment type="function">
    <text evidence="4">This protein is a Fe-Mo-cofactor biosynthetic component.</text>
</comment>
<dbReference type="EMBL" id="CP017305">
    <property type="protein sequence ID" value="AOS83224.1"/>
    <property type="molecule type" value="Genomic_DNA"/>
</dbReference>
<dbReference type="Pfam" id="PF00682">
    <property type="entry name" value="HMGL-like"/>
    <property type="match status" value="1"/>
</dbReference>
<dbReference type="Pfam" id="PF22617">
    <property type="entry name" value="HCS_D2"/>
    <property type="match status" value="1"/>
</dbReference>
<proteinExistence type="inferred from homology"/>
<dbReference type="Proteomes" id="UP000095185">
    <property type="component" value="Chromosome"/>
</dbReference>
<comment type="similarity">
    <text evidence="1 3">Belongs to the alpha-IPM synthase/homocitrate synthase family.</text>
</comment>
<evidence type="ECO:0000313" key="7">
    <source>
        <dbReference type="Proteomes" id="UP000095185"/>
    </source>
</evidence>
<dbReference type="PROSITE" id="PS00815">
    <property type="entry name" value="AIPM_HOMOCIT_SYNTH_1"/>
    <property type="match status" value="1"/>
</dbReference>
<name>A0A1D8D4E5_CHLLM</name>
<dbReference type="InterPro" id="IPR000891">
    <property type="entry name" value="PYR_CT"/>
</dbReference>
<dbReference type="InterPro" id="IPR054691">
    <property type="entry name" value="LeuA/HCS_post-cat"/>
</dbReference>
<keyword evidence="4" id="KW-0535">Nitrogen fixation</keyword>
<dbReference type="STRING" id="274537.BIU88_03135"/>
<dbReference type="GO" id="GO:0004410">
    <property type="term" value="F:homocitrate synthase activity"/>
    <property type="evidence" value="ECO:0007669"/>
    <property type="project" value="UniProtKB-UniRule"/>
</dbReference>
<dbReference type="CDD" id="cd07939">
    <property type="entry name" value="DRE_TIM_NifV"/>
    <property type="match status" value="1"/>
</dbReference>
<dbReference type="PANTHER" id="PTHR42880">
    <property type="entry name" value="HOMOCITRATE SYNTHASE"/>
    <property type="match status" value="1"/>
</dbReference>
<feature type="domain" description="Pyruvate carboxyltransferase" evidence="5">
    <location>
        <begin position="15"/>
        <end position="265"/>
    </location>
</feature>
<comment type="catalytic activity">
    <reaction evidence="4">
        <text>acetyl-CoA + 2-oxoglutarate + H2O = (2R)-homocitrate + CoA + H(+)</text>
        <dbReference type="Rhea" id="RHEA:12929"/>
        <dbReference type="ChEBI" id="CHEBI:15377"/>
        <dbReference type="ChEBI" id="CHEBI:15378"/>
        <dbReference type="ChEBI" id="CHEBI:16810"/>
        <dbReference type="ChEBI" id="CHEBI:57287"/>
        <dbReference type="ChEBI" id="CHEBI:57288"/>
        <dbReference type="ChEBI" id="CHEBI:58884"/>
        <dbReference type="EC" id="2.3.3.14"/>
    </reaction>
</comment>
<reference evidence="6" key="1">
    <citation type="submission" date="2016-09" db="EMBL/GenBank/DDBJ databases">
        <title>Genome sequence of Chlorobaculum limnaeum.</title>
        <authorList>
            <person name="Liu Z."/>
            <person name="Tank M."/>
            <person name="Bryant D.A."/>
        </authorList>
    </citation>
    <scope>NUCLEOTIDE SEQUENCE [LARGE SCALE GENOMIC DNA]</scope>
    <source>
        <strain evidence="6">DSM 1677</strain>
    </source>
</reference>
<sequence>MSAKTETRAGMIRKPWIIDTTLRDGEQAPGVVFSPREKKRIAQLLAETGVDEIEVGYPAISQAERDVIREIAAMNLPVRLTAWARASMADIELAASCGTEAVHISFPASQLYLELMHKEEGWIQEQLDTLLSKARELFDFVSVGGQDATRSSIDFLRRFMLDAEAAGAERFRIADTVGIATPVSVMNLGAALRECSPLPLEFHAHNDLGMATANAFTALNAGFEAVSVSVTGLGERAGNAALEELAMALAMSGGFESRLDTTTLSRLCDAVASASGRAIQEQKPVVGRSAFQHESGIHCAALLQDPLSYQPFLPSQVGRNDFEMVIGKHSGTAAVIAHFNRRGVSVSKEEARELLDTIRSHSDRLKRALRAEEIDAIRERNSVKHA</sequence>
<evidence type="ECO:0000313" key="6">
    <source>
        <dbReference type="EMBL" id="AOS83224.1"/>
    </source>
</evidence>
<dbReference type="InterPro" id="IPR013785">
    <property type="entry name" value="Aldolase_TIM"/>
</dbReference>
<protein>
    <recommendedName>
        <fullName evidence="4">Homocitrate synthase</fullName>
        <ecNumber evidence="4">2.3.3.14</ecNumber>
    </recommendedName>
</protein>
<organism evidence="6 7">
    <name type="scientific">Chlorobaculum limnaeum</name>
    <dbReference type="NCBI Taxonomy" id="274537"/>
    <lineage>
        <taxon>Bacteria</taxon>
        <taxon>Pseudomonadati</taxon>
        <taxon>Chlorobiota</taxon>
        <taxon>Chlorobiia</taxon>
        <taxon>Chlorobiales</taxon>
        <taxon>Chlorobiaceae</taxon>
        <taxon>Chlorobaculum</taxon>
    </lineage>
</organism>
<dbReference type="Gene3D" id="3.20.20.70">
    <property type="entry name" value="Aldolase class I"/>
    <property type="match status" value="1"/>
</dbReference>
<evidence type="ECO:0000256" key="1">
    <source>
        <dbReference type="ARBA" id="ARBA00006154"/>
    </source>
</evidence>
<keyword evidence="7" id="KW-1185">Reference proteome</keyword>
<dbReference type="PROSITE" id="PS00816">
    <property type="entry name" value="AIPM_HOMOCIT_SYNTH_2"/>
    <property type="match status" value="1"/>
</dbReference>
<dbReference type="SUPFAM" id="SSF51569">
    <property type="entry name" value="Aldolase"/>
    <property type="match status" value="1"/>
</dbReference>
<evidence type="ECO:0000259" key="5">
    <source>
        <dbReference type="PROSITE" id="PS50991"/>
    </source>
</evidence>
<dbReference type="EC" id="2.3.3.14" evidence="4"/>